<evidence type="ECO:0000313" key="5">
    <source>
        <dbReference type="EMBL" id="MET3602538.1"/>
    </source>
</evidence>
<dbReference type="OrthoDB" id="9786584at2"/>
<sequence>MPRFAANLTMLYNEHDFLDRFAAAAADGFEGVEFLFPYAFPAEEIAARLKAHGLQQVLFNAPPGDWEAGERGLACLPGREAEFRAGLATALAYARALDCPRIHVMAGIAPADLPRAALLEVYQANLAWAAAQAAAQGREVLIEPINPRDMPGYFLNHQAEAHRIVQAIGAPNLKVQFDLYHAQIVEGDLSTRIRQTLPTGRVGHLQLAGVPMRHEPDLGELNYPYLFALIDEVATQCGWQGWIGCEYRPARGTVAGATSAGLGWLRAAGVPARPDLSRAAA</sequence>
<evidence type="ECO:0000313" key="6">
    <source>
        <dbReference type="EMBL" id="QEN01085.1"/>
    </source>
</evidence>
<dbReference type="EMBL" id="CP035708">
    <property type="protein sequence ID" value="QEN01085.1"/>
    <property type="molecule type" value="Genomic_DNA"/>
</dbReference>
<evidence type="ECO:0000256" key="3">
    <source>
        <dbReference type="PIRSR" id="PIRSR006241-50"/>
    </source>
</evidence>
<keyword evidence="8" id="KW-1185">Reference proteome</keyword>
<dbReference type="PIRSF" id="PIRSF006241">
    <property type="entry name" value="HyI"/>
    <property type="match status" value="1"/>
</dbReference>
<dbReference type="SUPFAM" id="SSF51658">
    <property type="entry name" value="Xylose isomerase-like"/>
    <property type="match status" value="1"/>
</dbReference>
<dbReference type="Gene3D" id="3.20.20.150">
    <property type="entry name" value="Divalent-metal-dependent TIM barrel enzymes"/>
    <property type="match status" value="1"/>
</dbReference>
<comment type="similarity">
    <text evidence="2">Belongs to the hyi family.</text>
</comment>
<keyword evidence="6" id="KW-0670">Pyruvate</keyword>
<feature type="domain" description="Xylose isomerase-like TIM barrel" evidence="4">
    <location>
        <begin position="21"/>
        <end position="267"/>
    </location>
</feature>
<feature type="active site" description="Proton donor/acceptor" evidence="3">
    <location>
        <position position="143"/>
    </location>
</feature>
<dbReference type="AlphaFoldDB" id="A0A5C1PZK2"/>
<dbReference type="GO" id="GO:0008903">
    <property type="term" value="F:hydroxypyruvate isomerase activity"/>
    <property type="evidence" value="ECO:0007669"/>
    <property type="project" value="UniProtKB-EC"/>
</dbReference>
<dbReference type="PANTHER" id="PTHR43489">
    <property type="entry name" value="ISOMERASE"/>
    <property type="match status" value="1"/>
</dbReference>
<dbReference type="InterPro" id="IPR053398">
    <property type="entry name" value="HPT_OtnI_isomerases"/>
</dbReference>
<evidence type="ECO:0000313" key="7">
    <source>
        <dbReference type="Proteomes" id="UP000323522"/>
    </source>
</evidence>
<dbReference type="GO" id="GO:0046487">
    <property type="term" value="P:glyoxylate metabolic process"/>
    <property type="evidence" value="ECO:0007669"/>
    <property type="project" value="TreeGrafter"/>
</dbReference>
<name>A0A5C1PZK2_9BURK</name>
<gene>
    <name evidence="5" type="ORF">ABIC99_000314</name>
    <name evidence="6" type="ORF">EWH46_10095</name>
</gene>
<feature type="active site" description="Proton donor/acceptor" evidence="3">
    <location>
        <position position="246"/>
    </location>
</feature>
<evidence type="ECO:0000313" key="8">
    <source>
        <dbReference type="Proteomes" id="UP001549111"/>
    </source>
</evidence>
<proteinExistence type="inferred from homology"/>
<dbReference type="KEGG" id="snn:EWH46_10095"/>
<dbReference type="NCBIfam" id="NF043033">
    <property type="entry name" value="OxoTetrIsom"/>
    <property type="match status" value="1"/>
</dbReference>
<dbReference type="PANTHER" id="PTHR43489:SF13">
    <property type="entry name" value="HYDROXYPYRUVATE ISOMERASE"/>
    <property type="match status" value="1"/>
</dbReference>
<dbReference type="Proteomes" id="UP001549111">
    <property type="component" value="Unassembled WGS sequence"/>
</dbReference>
<reference evidence="5 8" key="2">
    <citation type="submission" date="2024-06" db="EMBL/GenBank/DDBJ databases">
        <title>Genomic Encyclopedia of Type Strains, Phase IV (KMG-IV): sequencing the most valuable type-strain genomes for metagenomic binning, comparative biology and taxonomic classification.</title>
        <authorList>
            <person name="Goeker M."/>
        </authorList>
    </citation>
    <scope>NUCLEOTIDE SEQUENCE [LARGE SCALE GENOMIC DNA]</scope>
    <source>
        <strain evidence="5 8">D-501</strain>
    </source>
</reference>
<dbReference type="InterPro" id="IPR013022">
    <property type="entry name" value="Xyl_isomerase-like_TIM-brl"/>
</dbReference>
<evidence type="ECO:0000259" key="4">
    <source>
        <dbReference type="Pfam" id="PF01261"/>
    </source>
</evidence>
<evidence type="ECO:0000256" key="1">
    <source>
        <dbReference type="ARBA" id="ARBA00023235"/>
    </source>
</evidence>
<accession>A0A5C1PZK2</accession>
<dbReference type="EC" id="5.3.1.22" evidence="5"/>
<dbReference type="EMBL" id="JBEPLS010000001">
    <property type="protein sequence ID" value="MET3602538.1"/>
    <property type="molecule type" value="Genomic_DNA"/>
</dbReference>
<reference evidence="6 7" key="1">
    <citation type="submission" date="2019-02" db="EMBL/GenBank/DDBJ databases">
        <title>Complete Genome Sequence and Methylome Analysis of Sphaerotilus natans subsp. sulfidivorans D-507.</title>
        <authorList>
            <person name="Fomenkov A."/>
            <person name="Gridneva E."/>
            <person name="Smolyakov D."/>
            <person name="Dubinina G."/>
            <person name="Vincze T."/>
            <person name="Grabovich M."/>
            <person name="Roberts R.J."/>
        </authorList>
    </citation>
    <scope>NUCLEOTIDE SEQUENCE [LARGE SCALE GENOMIC DNA]</scope>
    <source>
        <strain evidence="6 7">D-507</strain>
    </source>
</reference>
<protein>
    <submittedName>
        <fullName evidence="5 6">Hydroxypyruvate isomerase</fullName>
        <ecNumber evidence="5">5.3.1.22</ecNumber>
    </submittedName>
</protein>
<dbReference type="InterPro" id="IPR026040">
    <property type="entry name" value="HyI-like"/>
</dbReference>
<dbReference type="Pfam" id="PF01261">
    <property type="entry name" value="AP_endonuc_2"/>
    <property type="match status" value="1"/>
</dbReference>
<evidence type="ECO:0000256" key="2">
    <source>
        <dbReference type="PIRNR" id="PIRNR006241"/>
    </source>
</evidence>
<dbReference type="InterPro" id="IPR050417">
    <property type="entry name" value="Sugar_Epim/Isomerase"/>
</dbReference>
<dbReference type="Proteomes" id="UP000323522">
    <property type="component" value="Chromosome"/>
</dbReference>
<organism evidence="6 7">
    <name type="scientific">Sphaerotilus sulfidivorans</name>
    <dbReference type="NCBI Taxonomy" id="639200"/>
    <lineage>
        <taxon>Bacteria</taxon>
        <taxon>Pseudomonadati</taxon>
        <taxon>Pseudomonadota</taxon>
        <taxon>Betaproteobacteria</taxon>
        <taxon>Burkholderiales</taxon>
        <taxon>Sphaerotilaceae</taxon>
        <taxon>Sphaerotilus</taxon>
    </lineage>
</organism>
<dbReference type="RefSeq" id="WP_149503789.1">
    <property type="nucleotide sequence ID" value="NZ_CP035708.1"/>
</dbReference>
<keyword evidence="1 2" id="KW-0413">Isomerase</keyword>
<dbReference type="InterPro" id="IPR036237">
    <property type="entry name" value="Xyl_isomerase-like_sf"/>
</dbReference>
<dbReference type="FunFam" id="3.20.20.150:FF:000007">
    <property type="entry name" value="Hydroxypyruvate isomerase"/>
    <property type="match status" value="1"/>
</dbReference>